<evidence type="ECO:0000256" key="3">
    <source>
        <dbReference type="ARBA" id="ARBA00022989"/>
    </source>
</evidence>
<sequence>MNPEQLGYVAALLTTGSFLPQVLHTLKSRDTRSISLAMYLMFVTGTLLWLLYGWHIGSVPVIAANLITTLLASIILAMKLRQLWHGRG</sequence>
<keyword evidence="4 5" id="KW-0472">Membrane</keyword>
<reference evidence="6" key="1">
    <citation type="submission" date="2024-06" db="EMBL/GenBank/DDBJ databases">
        <title>Genome sequence of Vogesella sp. MAHUQ-64.</title>
        <authorList>
            <person name="Huq M.A."/>
        </authorList>
    </citation>
    <scope>NUCLEOTIDE SEQUENCE</scope>
    <source>
        <strain evidence="6">MAHUQ-64</strain>
    </source>
</reference>
<feature type="transmembrane region" description="Helical" evidence="5">
    <location>
        <begin position="61"/>
        <end position="78"/>
    </location>
</feature>
<dbReference type="Pfam" id="PF04193">
    <property type="entry name" value="PQ-loop"/>
    <property type="match status" value="1"/>
</dbReference>
<dbReference type="RefSeq" id="WP_349585373.1">
    <property type="nucleotide sequence ID" value="NZ_JBEFLD010000003.1"/>
</dbReference>
<feature type="transmembrane region" description="Helical" evidence="5">
    <location>
        <begin position="36"/>
        <end position="55"/>
    </location>
</feature>
<keyword evidence="7" id="KW-1185">Reference proteome</keyword>
<comment type="caution">
    <text evidence="6">The sequence shown here is derived from an EMBL/GenBank/DDBJ whole genome shotgun (WGS) entry which is preliminary data.</text>
</comment>
<dbReference type="NCBIfam" id="NF037968">
    <property type="entry name" value="SemiSWEET_2"/>
    <property type="match status" value="1"/>
</dbReference>
<gene>
    <name evidence="6" type="ORF">ABNW52_05930</name>
</gene>
<dbReference type="Gene3D" id="1.20.1280.290">
    <property type="match status" value="1"/>
</dbReference>
<feature type="transmembrane region" description="Helical" evidence="5">
    <location>
        <begin position="6"/>
        <end position="24"/>
    </location>
</feature>
<evidence type="ECO:0000313" key="6">
    <source>
        <dbReference type="EMBL" id="MEQ6290152.1"/>
    </source>
</evidence>
<proteinExistence type="predicted"/>
<dbReference type="InterPro" id="IPR047662">
    <property type="entry name" value="SemiSWEET"/>
</dbReference>
<protein>
    <submittedName>
        <fullName evidence="6">SemiSWEET transporter</fullName>
    </submittedName>
</protein>
<comment type="subcellular location">
    <subcellularLocation>
        <location evidence="1">Membrane</location>
        <topology evidence="1">Multi-pass membrane protein</topology>
    </subcellularLocation>
</comment>
<evidence type="ECO:0000256" key="1">
    <source>
        <dbReference type="ARBA" id="ARBA00004141"/>
    </source>
</evidence>
<keyword evidence="2 5" id="KW-0812">Transmembrane</keyword>
<dbReference type="InterPro" id="IPR006603">
    <property type="entry name" value="PQ-loop_rpt"/>
</dbReference>
<dbReference type="Proteomes" id="UP001433638">
    <property type="component" value="Unassembled WGS sequence"/>
</dbReference>
<accession>A0ABV1M1P2</accession>
<evidence type="ECO:0000256" key="4">
    <source>
        <dbReference type="ARBA" id="ARBA00023136"/>
    </source>
</evidence>
<organism evidence="6 7">
    <name type="scientific">Vogesella oryzagri</name>
    <dbReference type="NCBI Taxonomy" id="3160864"/>
    <lineage>
        <taxon>Bacteria</taxon>
        <taxon>Pseudomonadati</taxon>
        <taxon>Pseudomonadota</taxon>
        <taxon>Betaproteobacteria</taxon>
        <taxon>Neisseriales</taxon>
        <taxon>Chromobacteriaceae</taxon>
        <taxon>Vogesella</taxon>
    </lineage>
</organism>
<evidence type="ECO:0000256" key="5">
    <source>
        <dbReference type="SAM" id="Phobius"/>
    </source>
</evidence>
<evidence type="ECO:0000256" key="2">
    <source>
        <dbReference type="ARBA" id="ARBA00022692"/>
    </source>
</evidence>
<evidence type="ECO:0000313" key="7">
    <source>
        <dbReference type="Proteomes" id="UP001433638"/>
    </source>
</evidence>
<keyword evidence="3 5" id="KW-1133">Transmembrane helix</keyword>
<dbReference type="EMBL" id="JBEFLD010000003">
    <property type="protein sequence ID" value="MEQ6290152.1"/>
    <property type="molecule type" value="Genomic_DNA"/>
</dbReference>
<name>A0ABV1M1P2_9NEIS</name>